<evidence type="ECO:0000256" key="2">
    <source>
        <dbReference type="ARBA" id="ARBA00023015"/>
    </source>
</evidence>
<sequence>MKRNNLDDLYIFHSVAKHESISMASESLGLSIATVSRRLVALEQELKVNLFDRTGRSLTLTNDGRLYSSRLHDLLEKLDEEIELLRYANSNPRGHLRLSMPSFIYEHVLFDVINQFQETYPKIKLSVSTIYNRSIDLADDTDITFRVHEPTSPDLICRNLLSLEQSLISSHKNEKELTTFSELKHWLDLRELVSYADNMKISVCQENGTSWYTYQSKNQNLLLSNATMVIKSLSKANTYTLMPKLVVESLLVNEHLYEVAPNWKKSTLPINMIYRSRTNLPSHQRLFIDAVYDHFDGSKPIM</sequence>
<comment type="similarity">
    <text evidence="1">Belongs to the LysR transcriptional regulatory family.</text>
</comment>
<dbReference type="GO" id="GO:0043565">
    <property type="term" value="F:sequence-specific DNA binding"/>
    <property type="evidence" value="ECO:0007669"/>
    <property type="project" value="TreeGrafter"/>
</dbReference>
<dbReference type="Pfam" id="PF03466">
    <property type="entry name" value="LysR_substrate"/>
    <property type="match status" value="1"/>
</dbReference>
<keyword evidence="3" id="KW-0238">DNA-binding</keyword>
<dbReference type="PANTHER" id="PTHR30537:SF5">
    <property type="entry name" value="HTH-TYPE TRANSCRIPTIONAL ACTIVATOR TTDR-RELATED"/>
    <property type="match status" value="1"/>
</dbReference>
<feature type="domain" description="HTH lysR-type" evidence="5">
    <location>
        <begin position="4"/>
        <end position="61"/>
    </location>
</feature>
<evidence type="ECO:0000259" key="5">
    <source>
        <dbReference type="PROSITE" id="PS50931"/>
    </source>
</evidence>
<evidence type="ECO:0000313" key="7">
    <source>
        <dbReference type="Proteomes" id="UP000197092"/>
    </source>
</evidence>
<dbReference type="InterPro" id="IPR036388">
    <property type="entry name" value="WH-like_DNA-bd_sf"/>
</dbReference>
<dbReference type="InterPro" id="IPR036390">
    <property type="entry name" value="WH_DNA-bd_sf"/>
</dbReference>
<reference evidence="7" key="1">
    <citation type="submission" date="2016-12" db="EMBL/GenBank/DDBJ databases">
        <title>Comparative genomic analysis reveals the diversity, evolution, and environmental adaptation strategies of the genus Vibrio.</title>
        <authorList>
            <person name="Lin H."/>
            <person name="Wang X."/>
            <person name="Zhang X.-H."/>
        </authorList>
    </citation>
    <scope>NUCLEOTIDE SEQUENCE [LARGE SCALE GENOMIC DNA]</scope>
    <source>
        <strain evidence="7">QT6D1</strain>
    </source>
</reference>
<dbReference type="FunFam" id="1.10.10.10:FF:000001">
    <property type="entry name" value="LysR family transcriptional regulator"/>
    <property type="match status" value="1"/>
</dbReference>
<evidence type="ECO:0000313" key="6">
    <source>
        <dbReference type="EMBL" id="ASI92002.1"/>
    </source>
</evidence>
<evidence type="ECO:0000256" key="4">
    <source>
        <dbReference type="ARBA" id="ARBA00023163"/>
    </source>
</evidence>
<accession>A0AAN1FKL5</accession>
<evidence type="ECO:0000256" key="3">
    <source>
        <dbReference type="ARBA" id="ARBA00023125"/>
    </source>
</evidence>
<dbReference type="PROSITE" id="PS50931">
    <property type="entry name" value="HTH_LYSR"/>
    <property type="match status" value="1"/>
</dbReference>
<gene>
    <name evidence="6" type="ORF">BSZ05_19435</name>
</gene>
<dbReference type="Gene3D" id="3.40.190.290">
    <property type="match status" value="1"/>
</dbReference>
<organism evidence="6 7">
    <name type="scientific">Vibrio mediterranei</name>
    <dbReference type="NCBI Taxonomy" id="689"/>
    <lineage>
        <taxon>Bacteria</taxon>
        <taxon>Pseudomonadati</taxon>
        <taxon>Pseudomonadota</taxon>
        <taxon>Gammaproteobacteria</taxon>
        <taxon>Vibrionales</taxon>
        <taxon>Vibrionaceae</taxon>
        <taxon>Vibrio</taxon>
    </lineage>
</organism>
<dbReference type="Pfam" id="PF00126">
    <property type="entry name" value="HTH_1"/>
    <property type="match status" value="1"/>
</dbReference>
<dbReference type="PANTHER" id="PTHR30537">
    <property type="entry name" value="HTH-TYPE TRANSCRIPTIONAL REGULATOR"/>
    <property type="match status" value="1"/>
</dbReference>
<dbReference type="SUPFAM" id="SSF53850">
    <property type="entry name" value="Periplasmic binding protein-like II"/>
    <property type="match status" value="1"/>
</dbReference>
<keyword evidence="2" id="KW-0805">Transcription regulation</keyword>
<dbReference type="EMBL" id="CP018309">
    <property type="protein sequence ID" value="ASI92002.1"/>
    <property type="molecule type" value="Genomic_DNA"/>
</dbReference>
<dbReference type="GO" id="GO:0003700">
    <property type="term" value="F:DNA-binding transcription factor activity"/>
    <property type="evidence" value="ECO:0007669"/>
    <property type="project" value="InterPro"/>
</dbReference>
<dbReference type="AlphaFoldDB" id="A0AAN1FKL5"/>
<dbReference type="SUPFAM" id="SSF46785">
    <property type="entry name" value="Winged helix' DNA-binding domain"/>
    <property type="match status" value="1"/>
</dbReference>
<dbReference type="GO" id="GO:0006351">
    <property type="term" value="P:DNA-templated transcription"/>
    <property type="evidence" value="ECO:0007669"/>
    <property type="project" value="TreeGrafter"/>
</dbReference>
<proteinExistence type="inferred from homology"/>
<dbReference type="RefSeq" id="WP_088878042.1">
    <property type="nucleotide sequence ID" value="NZ_CP018309.1"/>
</dbReference>
<dbReference type="Gene3D" id="1.10.10.10">
    <property type="entry name" value="Winged helix-like DNA-binding domain superfamily/Winged helix DNA-binding domain"/>
    <property type="match status" value="1"/>
</dbReference>
<name>A0AAN1FKL5_9VIBR</name>
<dbReference type="InterPro" id="IPR000847">
    <property type="entry name" value="LysR_HTH_N"/>
</dbReference>
<evidence type="ECO:0000256" key="1">
    <source>
        <dbReference type="ARBA" id="ARBA00009437"/>
    </source>
</evidence>
<dbReference type="InterPro" id="IPR005119">
    <property type="entry name" value="LysR_subst-bd"/>
</dbReference>
<protein>
    <recommendedName>
        <fullName evidence="5">HTH lysR-type domain-containing protein</fullName>
    </recommendedName>
</protein>
<dbReference type="Proteomes" id="UP000197092">
    <property type="component" value="Chromosome 2"/>
</dbReference>
<dbReference type="KEGG" id="vsh:BSZ05_19435"/>
<keyword evidence="4" id="KW-0804">Transcription</keyword>
<dbReference type="InterPro" id="IPR058163">
    <property type="entry name" value="LysR-type_TF_proteobact-type"/>
</dbReference>